<accession>A0ACB8RH47</accession>
<evidence type="ECO:0000313" key="2">
    <source>
        <dbReference type="Proteomes" id="UP000814033"/>
    </source>
</evidence>
<reference evidence="1" key="2">
    <citation type="journal article" date="2022" name="New Phytol.">
        <title>Evolutionary transition to the ectomycorrhizal habit in the genomes of a hyperdiverse lineage of mushroom-forming fungi.</title>
        <authorList>
            <person name="Looney B."/>
            <person name="Miyauchi S."/>
            <person name="Morin E."/>
            <person name="Drula E."/>
            <person name="Courty P.E."/>
            <person name="Kohler A."/>
            <person name="Kuo A."/>
            <person name="LaButti K."/>
            <person name="Pangilinan J."/>
            <person name="Lipzen A."/>
            <person name="Riley R."/>
            <person name="Andreopoulos W."/>
            <person name="He G."/>
            <person name="Johnson J."/>
            <person name="Nolan M."/>
            <person name="Tritt A."/>
            <person name="Barry K.W."/>
            <person name="Grigoriev I.V."/>
            <person name="Nagy L.G."/>
            <person name="Hibbett D."/>
            <person name="Henrissat B."/>
            <person name="Matheny P.B."/>
            <person name="Labbe J."/>
            <person name="Martin F.M."/>
        </authorList>
    </citation>
    <scope>NUCLEOTIDE SEQUENCE</scope>
    <source>
        <strain evidence="1">FP105234-sp</strain>
    </source>
</reference>
<gene>
    <name evidence="1" type="ORF">FA95DRAFT_446122</name>
</gene>
<organism evidence="1 2">
    <name type="scientific">Auriscalpium vulgare</name>
    <dbReference type="NCBI Taxonomy" id="40419"/>
    <lineage>
        <taxon>Eukaryota</taxon>
        <taxon>Fungi</taxon>
        <taxon>Dikarya</taxon>
        <taxon>Basidiomycota</taxon>
        <taxon>Agaricomycotina</taxon>
        <taxon>Agaricomycetes</taxon>
        <taxon>Russulales</taxon>
        <taxon>Auriscalpiaceae</taxon>
        <taxon>Auriscalpium</taxon>
    </lineage>
</organism>
<proteinExistence type="predicted"/>
<keyword evidence="2" id="KW-1185">Reference proteome</keyword>
<sequence>MSSTTSGTVARLSLGVISHSLFSSHDQLLNILSYSLGALNCLLGALNCLLGAVCNVIGAFGRVLASFNSCSFSGDFNSLLLVLGSIFYCFSSAFVGFTNSLHGIGSACRVLKNLLGAPSGILGCLSTLSSCRATSSPACSTWRRGIGAGVVWGRWTLHVLKDFAGTNEFADRISCCMRQRALAHRLTVLVQPPSRISSVCQIANTPTSRFTGHISIVVRVLQQRRRREPSMPVSVRPDKHDTHQHLRAFCDSA</sequence>
<comment type="caution">
    <text evidence="1">The sequence shown here is derived from an EMBL/GenBank/DDBJ whole genome shotgun (WGS) entry which is preliminary data.</text>
</comment>
<name>A0ACB8RH47_9AGAM</name>
<reference evidence="1" key="1">
    <citation type="submission" date="2021-02" db="EMBL/GenBank/DDBJ databases">
        <authorList>
            <consortium name="DOE Joint Genome Institute"/>
            <person name="Ahrendt S."/>
            <person name="Looney B.P."/>
            <person name="Miyauchi S."/>
            <person name="Morin E."/>
            <person name="Drula E."/>
            <person name="Courty P.E."/>
            <person name="Chicoki N."/>
            <person name="Fauchery L."/>
            <person name="Kohler A."/>
            <person name="Kuo A."/>
            <person name="Labutti K."/>
            <person name="Pangilinan J."/>
            <person name="Lipzen A."/>
            <person name="Riley R."/>
            <person name="Andreopoulos W."/>
            <person name="He G."/>
            <person name="Johnson J."/>
            <person name="Barry K.W."/>
            <person name="Grigoriev I.V."/>
            <person name="Nagy L."/>
            <person name="Hibbett D."/>
            <person name="Henrissat B."/>
            <person name="Matheny P.B."/>
            <person name="Labbe J."/>
            <person name="Martin F."/>
        </authorList>
    </citation>
    <scope>NUCLEOTIDE SEQUENCE</scope>
    <source>
        <strain evidence="1">FP105234-sp</strain>
    </source>
</reference>
<dbReference type="EMBL" id="MU276036">
    <property type="protein sequence ID" value="KAI0043026.1"/>
    <property type="molecule type" value="Genomic_DNA"/>
</dbReference>
<protein>
    <submittedName>
        <fullName evidence="1">Uncharacterized protein</fullName>
    </submittedName>
</protein>
<evidence type="ECO:0000313" key="1">
    <source>
        <dbReference type="EMBL" id="KAI0043026.1"/>
    </source>
</evidence>
<dbReference type="Proteomes" id="UP000814033">
    <property type="component" value="Unassembled WGS sequence"/>
</dbReference>